<evidence type="ECO:0000256" key="4">
    <source>
        <dbReference type="ARBA" id="ARBA00013152"/>
    </source>
</evidence>
<keyword evidence="8" id="KW-0786">Thiamine pyrophosphate</keyword>
<comment type="caution">
    <text evidence="12">The sequence shown here is derived from an EMBL/GenBank/DDBJ whole genome shotgun (WGS) entry which is preliminary data.</text>
</comment>
<dbReference type="GO" id="GO:0004802">
    <property type="term" value="F:transketolase activity"/>
    <property type="evidence" value="ECO:0007669"/>
    <property type="project" value="UniProtKB-EC"/>
</dbReference>
<sequence length="483" mass="52120">MSITDDIHVLTQPVHAADWTELDTKAVDTIRVLAADAVQKVGNGHPGTAMSLAPLAYTLFQRVMRHDPTDADWIGRDRFVLSCGHSSLTLYIQLYLAGYGLELDDLQALRTWGSKTPGHPEHGHTRGVEITTGPLGQGLASAVGMAMAARRERGLFDPEPALGDSPFDHHIYVIASDGDIEEGVTSEASSIAGVQQLGNLTLIYDDNKISIEDDTAIALSEDTAARYEAYGWHVQIVEGGENVVAIEEALNKAREVTDKPSLILLRTIIGYPAPTKMNTGAAHGAALGADEVAAVKKALGFDPDKTFEVADEVIAHTRKVVERGAQAHKHWQAQYDEWTHRAPEGKKLLDRLIGRDLPAGWADVLPTWEPDPKGIATRKASAAVLNAVGPVLPELWGGSADLAESNNTTIKGADSFGPETISTRMWTAQPYGRTLHFGVREHAMGSILNGIALHGPTRPYGGTFLVFSDYMRPAVRLAAIMKT</sequence>
<dbReference type="EMBL" id="AJJH01000168">
    <property type="protein sequence ID" value="EID73712.1"/>
    <property type="molecule type" value="Genomic_DNA"/>
</dbReference>
<dbReference type="InterPro" id="IPR029061">
    <property type="entry name" value="THDP-binding"/>
</dbReference>
<evidence type="ECO:0000256" key="1">
    <source>
        <dbReference type="ARBA" id="ARBA00001946"/>
    </source>
</evidence>
<dbReference type="Gene3D" id="3.40.50.970">
    <property type="match status" value="2"/>
</dbReference>
<dbReference type="InterPro" id="IPR005475">
    <property type="entry name" value="Transketolase-like_Pyr-bd"/>
</dbReference>
<evidence type="ECO:0000256" key="5">
    <source>
        <dbReference type="ARBA" id="ARBA00022679"/>
    </source>
</evidence>
<evidence type="ECO:0000256" key="8">
    <source>
        <dbReference type="ARBA" id="ARBA00023052"/>
    </source>
</evidence>
<keyword evidence="5 12" id="KW-0808">Transferase</keyword>
<dbReference type="FunFam" id="3.40.50.970:FF:000004">
    <property type="entry name" value="Transketolase"/>
    <property type="match status" value="1"/>
</dbReference>
<dbReference type="PANTHER" id="PTHR43522:SF2">
    <property type="entry name" value="TRANSKETOLASE 1-RELATED"/>
    <property type="match status" value="1"/>
</dbReference>
<keyword evidence="6" id="KW-0479">Metal-binding</keyword>
<keyword evidence="7" id="KW-0460">Magnesium</keyword>
<comment type="cofactor">
    <cofactor evidence="2">
        <name>thiamine diphosphate</name>
        <dbReference type="ChEBI" id="CHEBI:58937"/>
    </cofactor>
</comment>
<dbReference type="GO" id="GO:0006098">
    <property type="term" value="P:pentose-phosphate shunt"/>
    <property type="evidence" value="ECO:0007669"/>
    <property type="project" value="TreeGrafter"/>
</dbReference>
<dbReference type="CDD" id="cd07033">
    <property type="entry name" value="TPP_PYR_DXS_TK_like"/>
    <property type="match status" value="1"/>
</dbReference>
<dbReference type="InterPro" id="IPR005474">
    <property type="entry name" value="Transketolase_N"/>
</dbReference>
<dbReference type="Pfam" id="PF02779">
    <property type="entry name" value="Transket_pyr"/>
    <property type="match status" value="1"/>
</dbReference>
<comment type="cofactor">
    <cofactor evidence="1">
        <name>Mg(2+)</name>
        <dbReference type="ChEBI" id="CHEBI:18420"/>
    </cofactor>
</comment>
<dbReference type="RefSeq" id="WP_007300654.1">
    <property type="nucleotide sequence ID" value="NZ_AJJH01000168.1"/>
</dbReference>
<feature type="domain" description="Transketolase-like pyrimidine-binding" evidence="11">
    <location>
        <begin position="374"/>
        <end position="482"/>
    </location>
</feature>
<feature type="domain" description="Transketolase N-terminal" evidence="10">
    <location>
        <begin position="23"/>
        <end position="358"/>
    </location>
</feature>
<protein>
    <recommendedName>
        <fullName evidence="4">transketolase</fullName>
        <ecNumber evidence="4">2.2.1.1</ecNumber>
    </recommendedName>
</protein>
<dbReference type="PANTHER" id="PTHR43522">
    <property type="entry name" value="TRANSKETOLASE"/>
    <property type="match status" value="1"/>
</dbReference>
<evidence type="ECO:0000313" key="12">
    <source>
        <dbReference type="EMBL" id="EID73712.1"/>
    </source>
</evidence>
<reference evidence="12 13" key="1">
    <citation type="journal article" date="2012" name="J. Bacteriol.">
        <title>Draft genome sequence of the nitrophenol-degrading actinomycete Rhodococcus imtechensis RKJ300.</title>
        <authorList>
            <person name="Vikram S."/>
            <person name="Kumar S."/>
            <person name="Subramanian S."/>
            <person name="Raghava G.P."/>
        </authorList>
    </citation>
    <scope>NUCLEOTIDE SEQUENCE [LARGE SCALE GENOMIC DNA]</scope>
    <source>
        <strain evidence="12 13">RKJ300</strain>
    </source>
</reference>
<dbReference type="EC" id="2.2.1.1" evidence="4"/>
<dbReference type="Proteomes" id="UP000006447">
    <property type="component" value="Unassembled WGS sequence"/>
</dbReference>
<dbReference type="CDD" id="cd02012">
    <property type="entry name" value="TPP_TK"/>
    <property type="match status" value="1"/>
</dbReference>
<feature type="non-terminal residue" evidence="12">
    <location>
        <position position="483"/>
    </location>
</feature>
<organism evidence="12 13">
    <name type="scientific">Rhodococcus opacus RKJ300 = JCM 13270</name>
    <dbReference type="NCBI Taxonomy" id="1165867"/>
    <lineage>
        <taxon>Bacteria</taxon>
        <taxon>Bacillati</taxon>
        <taxon>Actinomycetota</taxon>
        <taxon>Actinomycetes</taxon>
        <taxon>Mycobacteriales</taxon>
        <taxon>Nocardiaceae</taxon>
        <taxon>Rhodococcus</taxon>
    </lineage>
</organism>
<accession>I0WBE6</accession>
<evidence type="ECO:0000313" key="13">
    <source>
        <dbReference type="Proteomes" id="UP000006447"/>
    </source>
</evidence>
<dbReference type="SUPFAM" id="SSF52518">
    <property type="entry name" value="Thiamin diphosphate-binding fold (THDP-binding)"/>
    <property type="match status" value="2"/>
</dbReference>
<evidence type="ECO:0000259" key="10">
    <source>
        <dbReference type="Pfam" id="PF00456"/>
    </source>
</evidence>
<dbReference type="InterPro" id="IPR049557">
    <property type="entry name" value="Transketolase_CS"/>
</dbReference>
<evidence type="ECO:0000256" key="9">
    <source>
        <dbReference type="ARBA" id="ARBA00049473"/>
    </source>
</evidence>
<evidence type="ECO:0000256" key="2">
    <source>
        <dbReference type="ARBA" id="ARBA00001964"/>
    </source>
</evidence>
<comment type="similarity">
    <text evidence="3">Belongs to the transketolase family.</text>
</comment>
<comment type="catalytic activity">
    <reaction evidence="9">
        <text>D-sedoheptulose 7-phosphate + D-glyceraldehyde 3-phosphate = aldehydo-D-ribose 5-phosphate + D-xylulose 5-phosphate</text>
        <dbReference type="Rhea" id="RHEA:10508"/>
        <dbReference type="ChEBI" id="CHEBI:57483"/>
        <dbReference type="ChEBI" id="CHEBI:57737"/>
        <dbReference type="ChEBI" id="CHEBI:58273"/>
        <dbReference type="ChEBI" id="CHEBI:59776"/>
        <dbReference type="EC" id="2.2.1.1"/>
    </reaction>
</comment>
<gene>
    <name evidence="12" type="ORF">W59_32188</name>
</gene>
<proteinExistence type="inferred from homology"/>
<dbReference type="GO" id="GO:0000287">
    <property type="term" value="F:magnesium ion binding"/>
    <property type="evidence" value="ECO:0007669"/>
    <property type="project" value="UniProtKB-ARBA"/>
</dbReference>
<evidence type="ECO:0000256" key="7">
    <source>
        <dbReference type="ARBA" id="ARBA00022842"/>
    </source>
</evidence>
<dbReference type="PROSITE" id="PS00801">
    <property type="entry name" value="TRANSKETOLASE_1"/>
    <property type="match status" value="1"/>
</dbReference>
<dbReference type="GO" id="GO:0005829">
    <property type="term" value="C:cytosol"/>
    <property type="evidence" value="ECO:0007669"/>
    <property type="project" value="TreeGrafter"/>
</dbReference>
<evidence type="ECO:0000256" key="3">
    <source>
        <dbReference type="ARBA" id="ARBA00007131"/>
    </source>
</evidence>
<dbReference type="InterPro" id="IPR033247">
    <property type="entry name" value="Transketolase_fam"/>
</dbReference>
<name>I0WBE6_RHOOP</name>
<evidence type="ECO:0000256" key="6">
    <source>
        <dbReference type="ARBA" id="ARBA00022723"/>
    </source>
</evidence>
<dbReference type="Pfam" id="PF00456">
    <property type="entry name" value="Transketolase_N"/>
    <property type="match status" value="1"/>
</dbReference>
<dbReference type="AlphaFoldDB" id="I0WBE6"/>
<evidence type="ECO:0000259" key="11">
    <source>
        <dbReference type="Pfam" id="PF02779"/>
    </source>
</evidence>